<proteinExistence type="inferred from homology"/>
<dbReference type="GO" id="GO:0071949">
    <property type="term" value="F:FAD binding"/>
    <property type="evidence" value="ECO:0007669"/>
    <property type="project" value="InterPro"/>
</dbReference>
<evidence type="ECO:0000259" key="15">
    <source>
        <dbReference type="Pfam" id="PF02770"/>
    </source>
</evidence>
<evidence type="ECO:0000256" key="4">
    <source>
        <dbReference type="ARBA" id="ARBA00006288"/>
    </source>
</evidence>
<comment type="catalytic activity">
    <reaction evidence="1">
        <text>a 2,3-saturated acyl-CoA + O2 = a (2E)-enoyl-CoA + H2O2</text>
        <dbReference type="Rhea" id="RHEA:38959"/>
        <dbReference type="ChEBI" id="CHEBI:15379"/>
        <dbReference type="ChEBI" id="CHEBI:16240"/>
        <dbReference type="ChEBI" id="CHEBI:58856"/>
        <dbReference type="ChEBI" id="CHEBI:65111"/>
        <dbReference type="EC" id="1.3.3.6"/>
    </reaction>
</comment>
<keyword evidence="9" id="KW-0443">Lipid metabolism</keyword>
<dbReference type="InterPro" id="IPR046373">
    <property type="entry name" value="Acyl-CoA_Oxase/DH_mid-dom_sf"/>
</dbReference>
<dbReference type="Gene3D" id="1.20.140.10">
    <property type="entry name" value="Butyryl-CoA Dehydrogenase, subunit A, domain 3"/>
    <property type="match status" value="2"/>
</dbReference>
<dbReference type="InterPro" id="IPR006091">
    <property type="entry name" value="Acyl-CoA_Oxase/DH_mid-dom"/>
</dbReference>
<comment type="caution">
    <text evidence="18">The sequence shown here is derived from an EMBL/GenBank/DDBJ whole genome shotgun (WGS) entry which is preliminary data.</text>
</comment>
<comment type="similarity">
    <text evidence="4 11">Belongs to the acyl-CoA oxidase family.</text>
</comment>
<dbReference type="FunFam" id="1.20.140.10:FF:000015">
    <property type="entry name" value="Acyl-coenzyme A oxidase"/>
    <property type="match status" value="1"/>
</dbReference>
<keyword evidence="6 11" id="KW-0274">FAD</keyword>
<keyword evidence="8" id="KW-0560">Oxidoreductase</keyword>
<feature type="domain" description="Acyl-CoA oxidase C-terminal" evidence="14">
    <location>
        <begin position="503"/>
        <end position="669"/>
    </location>
</feature>
<evidence type="ECO:0000256" key="11">
    <source>
        <dbReference type="PIRNR" id="PIRNR000168"/>
    </source>
</evidence>
<dbReference type="InterPro" id="IPR055060">
    <property type="entry name" value="ACOX_C_alpha1"/>
</dbReference>
<evidence type="ECO:0000256" key="8">
    <source>
        <dbReference type="ARBA" id="ARBA00023002"/>
    </source>
</evidence>
<dbReference type="InterPro" id="IPR002655">
    <property type="entry name" value="Acyl-CoA_oxidase_C"/>
</dbReference>
<keyword evidence="19" id="KW-1185">Reference proteome</keyword>
<dbReference type="InterPro" id="IPR029320">
    <property type="entry name" value="Acyl-CoA_ox_N"/>
</dbReference>
<dbReference type="GO" id="GO:0005504">
    <property type="term" value="F:fatty acid binding"/>
    <property type="evidence" value="ECO:0007669"/>
    <property type="project" value="TreeGrafter"/>
</dbReference>
<keyword evidence="10" id="KW-0576">Peroxisome</keyword>
<evidence type="ECO:0000256" key="9">
    <source>
        <dbReference type="ARBA" id="ARBA00023098"/>
    </source>
</evidence>
<feature type="domain" description="Acyl-coenzyme A oxidase N-terminal" evidence="16">
    <location>
        <begin position="25"/>
        <end position="138"/>
    </location>
</feature>
<dbReference type="FunFam" id="1.20.140.10:FF:000007">
    <property type="entry name" value="Acyl-coenzyme A oxidase"/>
    <property type="match status" value="1"/>
</dbReference>
<dbReference type="Proteomes" id="UP001165160">
    <property type="component" value="Unassembled WGS sequence"/>
</dbReference>
<feature type="domain" description="Acyl-CoA oxidase/dehydrogenase middle" evidence="15">
    <location>
        <begin position="141"/>
        <end position="252"/>
    </location>
</feature>
<gene>
    <name evidence="18" type="ORF">TrVE_jg12242</name>
</gene>
<dbReference type="GO" id="GO:0005777">
    <property type="term" value="C:peroxisome"/>
    <property type="evidence" value="ECO:0007669"/>
    <property type="project" value="UniProtKB-SubCell"/>
</dbReference>
<dbReference type="GO" id="GO:0003997">
    <property type="term" value="F:acyl-CoA oxidase activity"/>
    <property type="evidence" value="ECO:0007669"/>
    <property type="project" value="UniProtKB-EC"/>
</dbReference>
<keyword evidence="5 11" id="KW-0285">Flavoprotein</keyword>
<evidence type="ECO:0000256" key="5">
    <source>
        <dbReference type="ARBA" id="ARBA00022630"/>
    </source>
</evidence>
<feature type="domain" description="Acyl-CoA oxidase C-alpha1" evidence="17">
    <location>
        <begin position="286"/>
        <end position="451"/>
    </location>
</feature>
<name>A0A9W7CG07_9STRA</name>
<dbReference type="PIRSF" id="PIRSF000168">
    <property type="entry name" value="Acyl-CoA_oxidase"/>
    <property type="match status" value="1"/>
</dbReference>
<reference evidence="19" key="1">
    <citation type="journal article" date="2023" name="Commun. Biol.">
        <title>Genome analysis of Parmales, the sister group of diatoms, reveals the evolutionary specialization of diatoms from phago-mixotrophs to photoautotrophs.</title>
        <authorList>
            <person name="Ban H."/>
            <person name="Sato S."/>
            <person name="Yoshikawa S."/>
            <person name="Yamada K."/>
            <person name="Nakamura Y."/>
            <person name="Ichinomiya M."/>
            <person name="Sato N."/>
            <person name="Blanc-Mathieu R."/>
            <person name="Endo H."/>
            <person name="Kuwata A."/>
            <person name="Ogata H."/>
        </authorList>
    </citation>
    <scope>NUCLEOTIDE SEQUENCE [LARGE SCALE GENOMIC DNA]</scope>
    <source>
        <strain evidence="19">NIES 3699</strain>
    </source>
</reference>
<feature type="binding site" evidence="13">
    <location>
        <position position="145"/>
    </location>
    <ligand>
        <name>FAD</name>
        <dbReference type="ChEBI" id="CHEBI:57692"/>
    </ligand>
</feature>
<evidence type="ECO:0000256" key="6">
    <source>
        <dbReference type="ARBA" id="ARBA00022827"/>
    </source>
</evidence>
<evidence type="ECO:0000256" key="3">
    <source>
        <dbReference type="ARBA" id="ARBA00004275"/>
    </source>
</evidence>
<dbReference type="AlphaFoldDB" id="A0A9W7CG07"/>
<dbReference type="Pfam" id="PF02770">
    <property type="entry name" value="Acyl-CoA_dh_M"/>
    <property type="match status" value="1"/>
</dbReference>
<comment type="cofactor">
    <cofactor evidence="2">
        <name>FAD</name>
        <dbReference type="ChEBI" id="CHEBI:57692"/>
    </cofactor>
</comment>
<dbReference type="InterPro" id="IPR036250">
    <property type="entry name" value="AcylCo_DH-like_C"/>
</dbReference>
<dbReference type="Gene3D" id="2.40.110.10">
    <property type="entry name" value="Butyryl-CoA Dehydrogenase, subunit A, domain 2"/>
    <property type="match status" value="1"/>
</dbReference>
<comment type="subcellular location">
    <subcellularLocation>
        <location evidence="3">Peroxisome</location>
    </subcellularLocation>
</comment>
<evidence type="ECO:0000256" key="7">
    <source>
        <dbReference type="ARBA" id="ARBA00022832"/>
    </source>
</evidence>
<evidence type="ECO:0000259" key="14">
    <source>
        <dbReference type="Pfam" id="PF01756"/>
    </source>
</evidence>
<evidence type="ECO:0000313" key="18">
    <source>
        <dbReference type="EMBL" id="GMI05083.1"/>
    </source>
</evidence>
<dbReference type="InterPro" id="IPR037069">
    <property type="entry name" value="AcylCoA_DH/ox_N_sf"/>
</dbReference>
<evidence type="ECO:0000256" key="10">
    <source>
        <dbReference type="ARBA" id="ARBA00023140"/>
    </source>
</evidence>
<dbReference type="SUPFAM" id="SSF47203">
    <property type="entry name" value="Acyl-CoA dehydrogenase C-terminal domain-like"/>
    <property type="match status" value="2"/>
</dbReference>
<evidence type="ECO:0000256" key="1">
    <source>
        <dbReference type="ARBA" id="ARBA00001201"/>
    </source>
</evidence>
<feature type="active site" description="Proton acceptor" evidence="12">
    <location>
        <position position="436"/>
    </location>
</feature>
<organism evidence="18 19">
    <name type="scientific">Triparma verrucosa</name>
    <dbReference type="NCBI Taxonomy" id="1606542"/>
    <lineage>
        <taxon>Eukaryota</taxon>
        <taxon>Sar</taxon>
        <taxon>Stramenopiles</taxon>
        <taxon>Ochrophyta</taxon>
        <taxon>Bolidophyceae</taxon>
        <taxon>Parmales</taxon>
        <taxon>Triparmaceae</taxon>
        <taxon>Triparma</taxon>
    </lineage>
</organism>
<dbReference type="GO" id="GO:0033540">
    <property type="term" value="P:fatty acid beta-oxidation using acyl-CoA oxidase"/>
    <property type="evidence" value="ECO:0007669"/>
    <property type="project" value="TreeGrafter"/>
</dbReference>
<dbReference type="InterPro" id="IPR009100">
    <property type="entry name" value="AcylCoA_DH/oxidase_NM_dom_sf"/>
</dbReference>
<dbReference type="InterPro" id="IPR012258">
    <property type="entry name" value="Acyl-CoA_oxidase"/>
</dbReference>
<evidence type="ECO:0000256" key="13">
    <source>
        <dbReference type="PIRSR" id="PIRSR000168-2"/>
    </source>
</evidence>
<evidence type="ECO:0000259" key="16">
    <source>
        <dbReference type="Pfam" id="PF14749"/>
    </source>
</evidence>
<dbReference type="PANTHER" id="PTHR10909">
    <property type="entry name" value="ELECTRON TRANSPORT OXIDOREDUCTASE"/>
    <property type="match status" value="1"/>
</dbReference>
<dbReference type="Gene3D" id="1.10.540.10">
    <property type="entry name" value="Acyl-CoA dehydrogenase/oxidase, N-terminal domain"/>
    <property type="match status" value="1"/>
</dbReference>
<sequence>MPPPPNTSELLRTERSNSNINISAITALLDHNLTLRRREIESRIESCPTFSNLPNANLSRLELHSRALAKHIKMMEIARQLRISLDDCTSPEFVMLVQAVADDLPTLLHWGMFVPNIKCLCDDEQTKKWLPLCSDCRVVGCYAQTEMGHGSNVRGLETTAVYDKATESFTISTPTLTSTKFWPGSLGKSANTAMVIAQLIDSTGANRGVHNFIVPIRDLNTHSPLPGVTVGDIGSKLGYNKMDNGYLKLDRVVIPRENMAMRFSQINANGIYEKINLDDSTAKISYITMMQVRAQIVAMASTALAQACTISIRYSAVRTQGFDATGKKERQILDYVQQQHRLFGYLASSYTFFFSGRRIMENLKSIERGVLEGTRSVSKYQIGDLHASLSTLKAFCSTVAAEGIENCRRACGGHGYLVASGFPELLTTYQQNPTVEGDNYMLPQQTGKVLLKLLGAIIDGDGVDTVEAEWAGCDAFYLIDGIRRLSENSAAEVIESPEAAIDVALLLKILKRRSSRILVEVGTSINEGLGEGAELSEVWNDSLVQIARVSNAHAGVLLMQSFDDFLKSEELTGKELDAMKQLACLFGLMLVEKDAGDFQDILDKAGVDHVRKAVLLVLKKIRPNAVGLVDAFDFSDFRLKSVLGRYDGEVYEHLMKSCEADMMNRQQVIQPVVSLGGSGLTSKL</sequence>
<keyword evidence="7" id="KW-0276">Fatty acid metabolism</keyword>
<accession>A0A9W7CG07</accession>
<dbReference type="PANTHER" id="PTHR10909:SF250">
    <property type="entry name" value="PEROXISOMAL ACYL-COENZYME A OXIDASE 1"/>
    <property type="match status" value="1"/>
</dbReference>
<evidence type="ECO:0000259" key="17">
    <source>
        <dbReference type="Pfam" id="PF22924"/>
    </source>
</evidence>
<evidence type="ECO:0000313" key="19">
    <source>
        <dbReference type="Proteomes" id="UP001165160"/>
    </source>
</evidence>
<dbReference type="SUPFAM" id="SSF56645">
    <property type="entry name" value="Acyl-CoA dehydrogenase NM domain-like"/>
    <property type="match status" value="1"/>
</dbReference>
<dbReference type="Pfam" id="PF14749">
    <property type="entry name" value="Acyl-CoA_ox_N"/>
    <property type="match status" value="1"/>
</dbReference>
<dbReference type="FunFam" id="2.40.110.10:FF:000003">
    <property type="entry name" value="Acyl-coenzyme A oxidase"/>
    <property type="match status" value="1"/>
</dbReference>
<dbReference type="EMBL" id="BRXX01000326">
    <property type="protein sequence ID" value="GMI05083.1"/>
    <property type="molecule type" value="Genomic_DNA"/>
</dbReference>
<evidence type="ECO:0000256" key="2">
    <source>
        <dbReference type="ARBA" id="ARBA00001974"/>
    </source>
</evidence>
<dbReference type="GO" id="GO:0055088">
    <property type="term" value="P:lipid homeostasis"/>
    <property type="evidence" value="ECO:0007669"/>
    <property type="project" value="TreeGrafter"/>
</dbReference>
<protein>
    <recommendedName>
        <fullName evidence="11">Acyl-coenzyme A oxidase</fullName>
    </recommendedName>
</protein>
<dbReference type="Pfam" id="PF01756">
    <property type="entry name" value="ACOX"/>
    <property type="match status" value="1"/>
</dbReference>
<evidence type="ECO:0000256" key="12">
    <source>
        <dbReference type="PIRSR" id="PIRSR000168-1"/>
    </source>
</evidence>
<dbReference type="Pfam" id="PF22924">
    <property type="entry name" value="ACOX_C_alpha1"/>
    <property type="match status" value="1"/>
</dbReference>
<feature type="binding site" evidence="13">
    <location>
        <position position="184"/>
    </location>
    <ligand>
        <name>FAD</name>
        <dbReference type="ChEBI" id="CHEBI:57692"/>
    </ligand>
</feature>